<dbReference type="InterPro" id="IPR018711">
    <property type="entry name" value="NAGPA"/>
</dbReference>
<protein>
    <recommendedName>
        <fullName evidence="1">Phosphodiester glycosidase domain-containing protein</fullName>
    </recommendedName>
</protein>
<accession>A0A2S8BHB1</accession>
<evidence type="ECO:0000313" key="3">
    <source>
        <dbReference type="Proteomes" id="UP000238296"/>
    </source>
</evidence>
<comment type="caution">
    <text evidence="2">The sequence shown here is derived from an EMBL/GenBank/DDBJ whole genome shotgun (WGS) entry which is preliminary data.</text>
</comment>
<organism evidence="2 3">
    <name type="scientific">Mycobacterium talmoniae</name>
    <dbReference type="NCBI Taxonomy" id="1858794"/>
    <lineage>
        <taxon>Bacteria</taxon>
        <taxon>Bacillati</taxon>
        <taxon>Actinomycetota</taxon>
        <taxon>Actinomycetes</taxon>
        <taxon>Mycobacteriales</taxon>
        <taxon>Mycobacteriaceae</taxon>
        <taxon>Mycobacterium</taxon>
    </lineage>
</organism>
<reference evidence="2 3" key="1">
    <citation type="journal article" date="2017" name="Int. J. Syst. Evol. Microbiol.">
        <title>Mycobacterium talmoniae sp. nov., a slowly growing mycobacterium isolated from human respiratory samples.</title>
        <authorList>
            <person name="Davidson R.M."/>
            <person name="DeGroote M.A."/>
            <person name="Marola J.L."/>
            <person name="Buss S."/>
            <person name="Jones V."/>
            <person name="McNeil M.R."/>
            <person name="Freifeld A.G."/>
            <person name="Elaine Epperson L."/>
            <person name="Hasan N.A."/>
            <person name="Jackson M."/>
            <person name="Iwen P.C."/>
            <person name="Salfinger M."/>
            <person name="Strong M."/>
        </authorList>
    </citation>
    <scope>NUCLEOTIDE SEQUENCE [LARGE SCALE GENOMIC DNA]</scope>
    <source>
        <strain evidence="2 3">ATCC BAA-2683</strain>
    </source>
</reference>
<sequence length="337" mass="35154">MTLAAPVARAESRDLLADAIATTRGSYLVYNFGAGHPAPMLNAAGNWYDGTSGGHLMIIKAASQRLSPHLLVDSHAGYQARCERTPGARTSEGLRQAAETYSPLQAWQVLGQPTIAINANFFDVRGQQGGSWRSTGCSSPLGVYVDNTRGQGRANQPLTGTIPYAGKQGLSGGNEHWSALATMILPTSGAPSMLWPNGGRDGGDYDAAGPVVTGLVEKGQRFVAVSGLGLLSPGNTGQLNDGGPSAARTALAYSRPKDEMYVFQGGSYTPDNIQDLFRGLGSDTALLLDGGGSSAIVLRRDTGGMWAGAGAPKGSCDTRQVLCDSHERALPSWLAFN</sequence>
<feature type="domain" description="Phosphodiester glycosidase" evidence="1">
    <location>
        <begin position="215"/>
        <end position="313"/>
    </location>
</feature>
<evidence type="ECO:0000259" key="1">
    <source>
        <dbReference type="Pfam" id="PF09992"/>
    </source>
</evidence>
<dbReference type="EMBL" id="PPEA01000550">
    <property type="protein sequence ID" value="PQM46064.1"/>
    <property type="molecule type" value="Genomic_DNA"/>
</dbReference>
<dbReference type="Proteomes" id="UP000238296">
    <property type="component" value="Unassembled WGS sequence"/>
</dbReference>
<proteinExistence type="predicted"/>
<dbReference type="Pfam" id="PF09992">
    <property type="entry name" value="NAGPA"/>
    <property type="match status" value="1"/>
</dbReference>
<evidence type="ECO:0000313" key="2">
    <source>
        <dbReference type="EMBL" id="PQM46064.1"/>
    </source>
</evidence>
<name>A0A2S8BHB1_9MYCO</name>
<dbReference type="AlphaFoldDB" id="A0A2S8BHB1"/>
<gene>
    <name evidence="2" type="ORF">C1Y40_03772</name>
</gene>